<evidence type="ECO:0000313" key="1">
    <source>
        <dbReference type="EMBL" id="GAL93247.1"/>
    </source>
</evidence>
<protein>
    <submittedName>
        <fullName evidence="1">Uncharacterized protein</fullName>
    </submittedName>
</protein>
<name>A0A0A1VTV2_MICAE</name>
<evidence type="ECO:0000313" key="2">
    <source>
        <dbReference type="Proteomes" id="UP000030321"/>
    </source>
</evidence>
<reference evidence="2" key="1">
    <citation type="journal article" date="2015" name="Genome">
        <title>Whole Genome Sequence of the Non-Microcystin-Producing Microcystis aeruginosa Strain NIES-44.</title>
        <authorList>
            <person name="Okano K."/>
            <person name="Miyata N."/>
            <person name="Ozaki Y."/>
        </authorList>
    </citation>
    <scope>NUCLEOTIDE SEQUENCE [LARGE SCALE GENOMIC DNA]</scope>
    <source>
        <strain evidence="2">NIES-44</strain>
    </source>
</reference>
<comment type="caution">
    <text evidence="1">The sequence shown here is derived from an EMBL/GenBank/DDBJ whole genome shotgun (WGS) entry which is preliminary data.</text>
</comment>
<dbReference type="AlphaFoldDB" id="A0A0A1VTV2"/>
<accession>A0A0A1VTV2</accession>
<organism evidence="1 2">
    <name type="scientific">Microcystis aeruginosa NIES-44</name>
    <dbReference type="NCBI Taxonomy" id="449439"/>
    <lineage>
        <taxon>Bacteria</taxon>
        <taxon>Bacillati</taxon>
        <taxon>Cyanobacteriota</taxon>
        <taxon>Cyanophyceae</taxon>
        <taxon>Oscillatoriophycideae</taxon>
        <taxon>Chroococcales</taxon>
        <taxon>Microcystaceae</taxon>
        <taxon>Microcystis</taxon>
    </lineage>
</organism>
<dbReference type="EMBL" id="BBPA01000035">
    <property type="protein sequence ID" value="GAL93247.1"/>
    <property type="molecule type" value="Genomic_DNA"/>
</dbReference>
<proteinExistence type="predicted"/>
<gene>
    <name evidence="1" type="ORF">N44_01934</name>
</gene>
<sequence>MTKSGGNFAMAIAAKRGSNGSKMIGNWLRLRSNKEIHSDFQQN</sequence>
<dbReference type="Proteomes" id="UP000030321">
    <property type="component" value="Unassembled WGS sequence"/>
</dbReference>